<organism evidence="2 3">
    <name type="scientific">Halotia branconii CENA392</name>
    <dbReference type="NCBI Taxonomy" id="1539056"/>
    <lineage>
        <taxon>Bacteria</taxon>
        <taxon>Bacillati</taxon>
        <taxon>Cyanobacteriota</taxon>
        <taxon>Cyanophyceae</taxon>
        <taxon>Nostocales</taxon>
        <taxon>Nodulariaceae</taxon>
        <taxon>Halotia</taxon>
    </lineage>
</organism>
<dbReference type="Pfam" id="PF22735">
    <property type="entry name" value="NNH3"/>
    <property type="match status" value="1"/>
</dbReference>
<dbReference type="InterPro" id="IPR051082">
    <property type="entry name" value="Pentapeptide-BTB/POZ_domain"/>
</dbReference>
<proteinExistence type="predicted"/>
<reference evidence="2 3" key="1">
    <citation type="journal article" date="2023" name="Limnol Oceanogr Lett">
        <title>Environmental adaptations by the intertidal Antarctic cyanobacterium Halotia branconii CENA392 as revealed using long-read genome sequencing.</title>
        <authorList>
            <person name="Dextro R.B."/>
            <person name="Delbaje E."/>
            <person name="Freitas P.N.N."/>
            <person name="Geraldes V."/>
            <person name="Pinto E."/>
            <person name="Long P.F."/>
            <person name="Fiore M.F."/>
        </authorList>
    </citation>
    <scope>NUCLEOTIDE SEQUENCE [LARGE SCALE GENOMIC DNA]</scope>
    <source>
        <strain evidence="2 3">CENA392</strain>
    </source>
</reference>
<dbReference type="InterPro" id="IPR027417">
    <property type="entry name" value="P-loop_NTPase"/>
</dbReference>
<keyword evidence="3" id="KW-1185">Reference proteome</keyword>
<dbReference type="PANTHER" id="PTHR14136">
    <property type="entry name" value="BTB_POZ DOMAIN-CONTAINING PROTEIN KCTD9"/>
    <property type="match status" value="1"/>
</dbReference>
<dbReference type="KEGG" id="hbq:QI031_20645"/>
<dbReference type="SUPFAM" id="SSF52540">
    <property type="entry name" value="P-loop containing nucleoside triphosphate hydrolases"/>
    <property type="match status" value="1"/>
</dbReference>
<dbReference type="Proteomes" id="UP001223520">
    <property type="component" value="Chromosome"/>
</dbReference>
<dbReference type="SUPFAM" id="SSF141571">
    <property type="entry name" value="Pentapeptide repeat-like"/>
    <property type="match status" value="1"/>
</dbReference>
<sequence>MRKRLSQIWQNIRQSFSVEESVNTAIEGSQAILEAAKTLQEQGASLAVLKPVLQNSSSFLDVLCSPMAQVIGAGLPFVPMGIALLKLTRDVTKQNLTLEDCVLIVSQAAYLESAKEILRQYPDIDWDAKLDAQAVEKQLKKLKDVELDYESASQVINCFHQSPLAEAFNQVLLARLTAVPSSSSQLLVQRIANNTHRYILKAWVEAGDVVRNIMQPSFEDWQREQKRFHDIDDYLKNHIAKKPLDTVFDESFSFQDIYVPLKAKPVEKNGNVDEKADSFSLEVWARTNLLNLDNLDKVMFIQGGPGRGKSVFCRMFANLVRQHFYPVWIPILIRLRDIDNFAVRLENTLEAELKLGFIQDHKNWLTNPNTRFLFILDGFDELHIEARNNLNLEAFIKQVAGFQKECKDYREMGHRVIITGRAMALQGIPYLPPNLERVEIVAMNEQLQAQWFEKWEAVQVNQGESAAFQQFLHSNKCPDEVKQLAQEPLLLYLLAAMYRDGKLDIDKLEQASDDRTAKIIVYQEALIWVLTKQRAERDGTNINLELTQQKPEDLKRILIEAAVCVVQSGGAFAAMSMLEARLQADETAKAFLDKAKQKLGDDALKTALAAFYIRPTEKQAGGAEFFHKSFSEFLFAERLKARLKTWTQYYDAEEGRQPIVLESSMNWEIYDLLGYGGLTPEIVDYLMGLLIENQNFPWVELFKRLDKFYSKWCEGKFIDSAAETLPQKKLRQLQNEKITGLGQRQVDVYAGLNVMILLLELHRYAQAKDDLKTQIIFYPSGQPQADTLTVRLLRIINYSDGLKLWNFINVVGQFLSGANLSGAFLSGANLIGADLRDADLSGANLNGADLSGAHLIRANLNGADLGGANLISTDLSDADLSGADLNGADLSRANLSGANLISANLNDADLSDADLSGANLSGANLSGANLSGANLSGANLISANLSDANLSGTDLSYADLSYADLSGTDLSGTDLSYADLSYADLSDQRWGDIRWDENTKWEGVRGLDMAVNVPAKLKQQLGIG</sequence>
<feature type="domain" description="NACHT N-terminal Helical" evidence="1">
    <location>
        <begin position="47"/>
        <end position="254"/>
    </location>
</feature>
<protein>
    <submittedName>
        <fullName evidence="2">Pentapeptide repeat-containing protein</fullName>
    </submittedName>
</protein>
<gene>
    <name evidence="2" type="ORF">QI031_20645</name>
</gene>
<evidence type="ECO:0000313" key="3">
    <source>
        <dbReference type="Proteomes" id="UP001223520"/>
    </source>
</evidence>
<evidence type="ECO:0000313" key="2">
    <source>
        <dbReference type="EMBL" id="WGV24195.1"/>
    </source>
</evidence>
<dbReference type="InterPro" id="IPR054568">
    <property type="entry name" value="NNH3"/>
</dbReference>
<dbReference type="Gene3D" id="2.160.20.80">
    <property type="entry name" value="E3 ubiquitin-protein ligase SopA"/>
    <property type="match status" value="2"/>
</dbReference>
<dbReference type="Pfam" id="PF00805">
    <property type="entry name" value="Pentapeptide"/>
    <property type="match status" value="3"/>
</dbReference>
<dbReference type="PANTHER" id="PTHR14136:SF17">
    <property type="entry name" value="BTB_POZ DOMAIN-CONTAINING PROTEIN KCTD9"/>
    <property type="match status" value="1"/>
</dbReference>
<dbReference type="AlphaFoldDB" id="A0AAJ6P807"/>
<dbReference type="Gene3D" id="3.40.50.300">
    <property type="entry name" value="P-loop containing nucleotide triphosphate hydrolases"/>
    <property type="match status" value="1"/>
</dbReference>
<evidence type="ECO:0000259" key="1">
    <source>
        <dbReference type="Pfam" id="PF22735"/>
    </source>
</evidence>
<dbReference type="RefSeq" id="WP_281481526.1">
    <property type="nucleotide sequence ID" value="NZ_CP124543.1"/>
</dbReference>
<dbReference type="InterPro" id="IPR001646">
    <property type="entry name" value="5peptide_repeat"/>
</dbReference>
<name>A0AAJ6P807_9CYAN</name>
<accession>A0AAJ6P807</accession>
<dbReference type="EMBL" id="CP124543">
    <property type="protein sequence ID" value="WGV24195.1"/>
    <property type="molecule type" value="Genomic_DNA"/>
</dbReference>